<organism evidence="1 2">
    <name type="scientific">Bacteroides uniformis</name>
    <dbReference type="NCBI Taxonomy" id="820"/>
    <lineage>
        <taxon>Bacteria</taxon>
        <taxon>Pseudomonadati</taxon>
        <taxon>Bacteroidota</taxon>
        <taxon>Bacteroidia</taxon>
        <taxon>Bacteroidales</taxon>
        <taxon>Bacteroidaceae</taxon>
        <taxon>Bacteroides</taxon>
    </lineage>
</organism>
<protein>
    <submittedName>
        <fullName evidence="1">Uncharacterized protein</fullName>
    </submittedName>
</protein>
<dbReference type="Proteomes" id="UP000261295">
    <property type="component" value="Unassembled WGS sequence"/>
</dbReference>
<comment type="caution">
    <text evidence="1">The sequence shown here is derived from an EMBL/GenBank/DDBJ whole genome shotgun (WGS) entry which is preliminary data.</text>
</comment>
<dbReference type="AlphaFoldDB" id="A0A3E4XDK0"/>
<gene>
    <name evidence="1" type="ORF">DXC07_17510</name>
</gene>
<proteinExistence type="predicted"/>
<accession>A0A3E4XDK0</accession>
<name>A0A3E4XDK0_BACUN</name>
<sequence>MYSFASSSKWKTLQIYRINFINRNTMAEKERFIKADASQQEAIAKQFFTTTRTVRSALNFETNSPFAKTLRAYALNHGCKMYEVTLIDNPYEKVKTL</sequence>
<reference evidence="1 2" key="1">
    <citation type="submission" date="2018-08" db="EMBL/GenBank/DDBJ databases">
        <title>A genome reference for cultivated species of the human gut microbiota.</title>
        <authorList>
            <person name="Zou Y."/>
            <person name="Xue W."/>
            <person name="Luo G."/>
        </authorList>
    </citation>
    <scope>NUCLEOTIDE SEQUENCE [LARGE SCALE GENOMIC DNA]</scope>
    <source>
        <strain evidence="1 2">OM07-9</strain>
    </source>
</reference>
<evidence type="ECO:0000313" key="1">
    <source>
        <dbReference type="EMBL" id="RGM52528.1"/>
    </source>
</evidence>
<evidence type="ECO:0000313" key="2">
    <source>
        <dbReference type="Proteomes" id="UP000261295"/>
    </source>
</evidence>
<dbReference type="EMBL" id="QSTL01000020">
    <property type="protein sequence ID" value="RGM52528.1"/>
    <property type="molecule type" value="Genomic_DNA"/>
</dbReference>